<keyword evidence="2" id="KW-0677">Repeat</keyword>
<dbReference type="GeneID" id="110700149"/>
<dbReference type="GO" id="GO:0003723">
    <property type="term" value="F:RNA binding"/>
    <property type="evidence" value="ECO:0007669"/>
    <property type="project" value="InterPro"/>
</dbReference>
<dbReference type="OMA" id="AYLVFTQ"/>
<dbReference type="PANTHER" id="PTHR47926">
    <property type="entry name" value="PENTATRICOPEPTIDE REPEAT-CONTAINING PROTEIN"/>
    <property type="match status" value="1"/>
</dbReference>
<evidence type="ECO:0000256" key="1">
    <source>
        <dbReference type="ARBA" id="ARBA00006643"/>
    </source>
</evidence>
<name>A0A803MVX1_CHEQI</name>
<feature type="repeat" description="PPR" evidence="3">
    <location>
        <begin position="189"/>
        <end position="219"/>
    </location>
</feature>
<dbReference type="FunFam" id="1.25.40.10:FF:000470">
    <property type="entry name" value="Pentatricopeptide repeat-containing protein At5g66520"/>
    <property type="match status" value="1"/>
</dbReference>
<dbReference type="NCBIfam" id="TIGR00756">
    <property type="entry name" value="PPR"/>
    <property type="match status" value="4"/>
</dbReference>
<keyword evidence="5" id="KW-1185">Reference proteome</keyword>
<feature type="repeat" description="PPR" evidence="3">
    <location>
        <begin position="322"/>
        <end position="356"/>
    </location>
</feature>
<dbReference type="OrthoDB" id="1882346at2759"/>
<dbReference type="Pfam" id="PF13041">
    <property type="entry name" value="PPR_2"/>
    <property type="match status" value="2"/>
</dbReference>
<dbReference type="InterPro" id="IPR046848">
    <property type="entry name" value="E_motif"/>
</dbReference>
<evidence type="ECO:0000256" key="2">
    <source>
        <dbReference type="ARBA" id="ARBA00022737"/>
    </source>
</evidence>
<dbReference type="RefSeq" id="XP_021733338.1">
    <property type="nucleotide sequence ID" value="XM_021877646.1"/>
</dbReference>
<feature type="repeat" description="PPR" evidence="3">
    <location>
        <begin position="221"/>
        <end position="255"/>
    </location>
</feature>
<dbReference type="FunFam" id="1.25.40.10:FF:000184">
    <property type="entry name" value="Pentatricopeptide repeat-containing protein, chloroplastic"/>
    <property type="match status" value="1"/>
</dbReference>
<evidence type="ECO:0008006" key="6">
    <source>
        <dbReference type="Google" id="ProtNLM"/>
    </source>
</evidence>
<dbReference type="InterPro" id="IPR046960">
    <property type="entry name" value="PPR_At4g14850-like_plant"/>
</dbReference>
<organism evidence="4 5">
    <name type="scientific">Chenopodium quinoa</name>
    <name type="common">Quinoa</name>
    <dbReference type="NCBI Taxonomy" id="63459"/>
    <lineage>
        <taxon>Eukaryota</taxon>
        <taxon>Viridiplantae</taxon>
        <taxon>Streptophyta</taxon>
        <taxon>Embryophyta</taxon>
        <taxon>Tracheophyta</taxon>
        <taxon>Spermatophyta</taxon>
        <taxon>Magnoliopsida</taxon>
        <taxon>eudicotyledons</taxon>
        <taxon>Gunneridae</taxon>
        <taxon>Pentapetalae</taxon>
        <taxon>Caryophyllales</taxon>
        <taxon>Chenopodiaceae</taxon>
        <taxon>Chenopodioideae</taxon>
        <taxon>Atripliceae</taxon>
        <taxon>Chenopodium</taxon>
    </lineage>
</organism>
<dbReference type="PROSITE" id="PS51375">
    <property type="entry name" value="PPR"/>
    <property type="match status" value="3"/>
</dbReference>
<proteinExistence type="inferred from homology"/>
<dbReference type="FunFam" id="1.25.40.10:FF:000333">
    <property type="entry name" value="Pentatricopeptide repeat-containing protein"/>
    <property type="match status" value="1"/>
</dbReference>
<dbReference type="Gramene" id="AUR62036048-RA">
    <property type="protein sequence ID" value="AUR62036048-RA:cds"/>
    <property type="gene ID" value="AUR62036048"/>
</dbReference>
<dbReference type="InterPro" id="IPR011990">
    <property type="entry name" value="TPR-like_helical_dom_sf"/>
</dbReference>
<comment type="similarity">
    <text evidence="1">Belongs to the PPR family. PCMP-H subfamily.</text>
</comment>
<dbReference type="InterPro" id="IPR002885">
    <property type="entry name" value="PPR_rpt"/>
</dbReference>
<dbReference type="PANTHER" id="PTHR47926:SF436">
    <property type="entry name" value="PENTATRICOPEPTIDE REPEAT-CONTAINING PROTEIN ELI1, CHLOROPLASTIC-LIKE ISOFORM X2"/>
    <property type="match status" value="1"/>
</dbReference>
<dbReference type="KEGG" id="cqi:110700149"/>
<dbReference type="Proteomes" id="UP000596660">
    <property type="component" value="Unplaced"/>
</dbReference>
<protein>
    <recommendedName>
        <fullName evidence="6">Pentatricopeptide repeat-containing protein</fullName>
    </recommendedName>
</protein>
<reference evidence="4" key="2">
    <citation type="submission" date="2021-03" db="UniProtKB">
        <authorList>
            <consortium name="EnsemblPlants"/>
        </authorList>
    </citation>
    <scope>IDENTIFICATION</scope>
</reference>
<gene>
    <name evidence="4" type="primary">LOC110700149</name>
</gene>
<dbReference type="GO" id="GO:0009451">
    <property type="term" value="P:RNA modification"/>
    <property type="evidence" value="ECO:0007669"/>
    <property type="project" value="InterPro"/>
</dbReference>
<reference evidence="4" key="1">
    <citation type="journal article" date="2017" name="Nature">
        <title>The genome of Chenopodium quinoa.</title>
        <authorList>
            <person name="Jarvis D.E."/>
            <person name="Ho Y.S."/>
            <person name="Lightfoot D.J."/>
            <person name="Schmoeckel S.M."/>
            <person name="Li B."/>
            <person name="Borm T.J.A."/>
            <person name="Ohyanagi H."/>
            <person name="Mineta K."/>
            <person name="Michell C.T."/>
            <person name="Saber N."/>
            <person name="Kharbatia N.M."/>
            <person name="Rupper R.R."/>
            <person name="Sharp A.R."/>
            <person name="Dally N."/>
            <person name="Boughton B.A."/>
            <person name="Woo Y.H."/>
            <person name="Gao G."/>
            <person name="Schijlen E.G.W.M."/>
            <person name="Guo X."/>
            <person name="Momin A.A."/>
            <person name="Negrao S."/>
            <person name="Al-Babili S."/>
            <person name="Gehring C."/>
            <person name="Roessner U."/>
            <person name="Jung C."/>
            <person name="Murphy K."/>
            <person name="Arold S.T."/>
            <person name="Gojobori T."/>
            <person name="van der Linden C.G."/>
            <person name="van Loo E.N."/>
            <person name="Jellen E.N."/>
            <person name="Maughan P.J."/>
            <person name="Tester M."/>
        </authorList>
    </citation>
    <scope>NUCLEOTIDE SEQUENCE [LARGE SCALE GENOMIC DNA]</scope>
    <source>
        <strain evidence="4">cv. PI 614886</strain>
    </source>
</reference>
<dbReference type="SUPFAM" id="SSF48452">
    <property type="entry name" value="TPR-like"/>
    <property type="match status" value="2"/>
</dbReference>
<evidence type="ECO:0000313" key="4">
    <source>
        <dbReference type="EnsemblPlants" id="AUR62036048-RA:cds"/>
    </source>
</evidence>
<dbReference type="Pfam" id="PF01535">
    <property type="entry name" value="PPR"/>
    <property type="match status" value="5"/>
</dbReference>
<evidence type="ECO:0000256" key="3">
    <source>
        <dbReference type="PROSITE-ProRule" id="PRU00708"/>
    </source>
</evidence>
<evidence type="ECO:0000313" key="5">
    <source>
        <dbReference type="Proteomes" id="UP000596660"/>
    </source>
</evidence>
<dbReference type="Pfam" id="PF20431">
    <property type="entry name" value="E_motif"/>
    <property type="match status" value="1"/>
</dbReference>
<dbReference type="Gene3D" id="1.25.40.10">
    <property type="entry name" value="Tetratricopeptide repeat domain"/>
    <property type="match status" value="3"/>
</dbReference>
<accession>A0A803MVX1</accession>
<sequence>MGTMSHCMLTPSQNNISKFMSNDYHLTMLEHHCNTMHDLKKIHAHLVKTGLSKHPIAISRVLAFTATSPAADIYYAYSIFSRIHNPNLFMWNTIIRGFSQSSVPHNAILLFVDMLNNSTIEPQSLTYPSLFKAYAQLGLTDYGAQLHGRIIKLGLEFDPFIRNTIIHMYANSGSLSEAYKLFEREEDFDVVAWNSLIMGLAKKREIDEARRLFYKMGSKRNAISWNIMISGYVRNDKFTEAMELFERMQEEGIKASKFTMVSLLNACANLGSLEQGEWIYQYISKNRFEFNVLVTTAIVDMYCKCGAINKARRVFEKATIKGLSSWNSMILGLANNGCEEEALQLFSQLTSLNIEPNDVTFLGVLTACINKGDVKQARELFLLMSEKYKLKPSIKHYNCMVEMLGQEGFLNEAEQLIREMPIEPDAIIWGSLLSSCRKHGNIEMAERAGIHIREIDPNDSSAYILVSNVYAASGQFKSAIKQRVEMKEKQVLKEKGCSSIETNGEVQEFASGRMSNPEVQDLMNLLYTHHYDEKLTEEVNL</sequence>
<dbReference type="AlphaFoldDB" id="A0A803MVX1"/>
<dbReference type="EnsemblPlants" id="AUR62036048-RA">
    <property type="protein sequence ID" value="AUR62036048-RA:cds"/>
    <property type="gene ID" value="AUR62036048"/>
</dbReference>